<name>A0A8S1MSA8_9CILI</name>
<accession>A0A8S1MSA8</accession>
<comment type="caution">
    <text evidence="1">The sequence shown here is derived from an EMBL/GenBank/DDBJ whole genome shotgun (WGS) entry which is preliminary data.</text>
</comment>
<reference evidence="1" key="1">
    <citation type="submission" date="2021-01" db="EMBL/GenBank/DDBJ databases">
        <authorList>
            <consortium name="Genoscope - CEA"/>
            <person name="William W."/>
        </authorList>
    </citation>
    <scope>NUCLEOTIDE SEQUENCE</scope>
</reference>
<sequence>MLCLYFIQHIEENSKIIFTYRNGFVIIIIYSLRSTKKANRNCNGEQKQMVINQMQLELKLILLINKPSPLKCQAVTSGFECLFVSGQTDLDHAKFQHIILHV</sequence>
<gene>
    <name evidence="1" type="ORF">PSON_ATCC_30995.1.T0450003</name>
</gene>
<evidence type="ECO:0000313" key="2">
    <source>
        <dbReference type="Proteomes" id="UP000692954"/>
    </source>
</evidence>
<dbReference type="AlphaFoldDB" id="A0A8S1MSA8"/>
<proteinExistence type="predicted"/>
<protein>
    <submittedName>
        <fullName evidence="1">Uncharacterized protein</fullName>
    </submittedName>
</protein>
<organism evidence="1 2">
    <name type="scientific">Paramecium sonneborni</name>
    <dbReference type="NCBI Taxonomy" id="65129"/>
    <lineage>
        <taxon>Eukaryota</taxon>
        <taxon>Sar</taxon>
        <taxon>Alveolata</taxon>
        <taxon>Ciliophora</taxon>
        <taxon>Intramacronucleata</taxon>
        <taxon>Oligohymenophorea</taxon>
        <taxon>Peniculida</taxon>
        <taxon>Parameciidae</taxon>
        <taxon>Paramecium</taxon>
    </lineage>
</organism>
<dbReference type="Proteomes" id="UP000692954">
    <property type="component" value="Unassembled WGS sequence"/>
</dbReference>
<dbReference type="EMBL" id="CAJJDN010000045">
    <property type="protein sequence ID" value="CAD8083298.1"/>
    <property type="molecule type" value="Genomic_DNA"/>
</dbReference>
<evidence type="ECO:0000313" key="1">
    <source>
        <dbReference type="EMBL" id="CAD8083298.1"/>
    </source>
</evidence>
<keyword evidence="2" id="KW-1185">Reference proteome</keyword>